<protein>
    <submittedName>
        <fullName evidence="1">Uncharacterized protein</fullName>
    </submittedName>
</protein>
<dbReference type="EMBL" id="JADEXQ010000019">
    <property type="protein sequence ID" value="MBE9029625.1"/>
    <property type="molecule type" value="Genomic_DNA"/>
</dbReference>
<dbReference type="RefSeq" id="WP_264324443.1">
    <property type="nucleotide sequence ID" value="NZ_JADEXQ010000019.1"/>
</dbReference>
<organism evidence="1 2">
    <name type="scientific">Romeriopsis navalis LEGE 11480</name>
    <dbReference type="NCBI Taxonomy" id="2777977"/>
    <lineage>
        <taxon>Bacteria</taxon>
        <taxon>Bacillati</taxon>
        <taxon>Cyanobacteriota</taxon>
        <taxon>Cyanophyceae</taxon>
        <taxon>Leptolyngbyales</taxon>
        <taxon>Leptolyngbyaceae</taxon>
        <taxon>Romeriopsis</taxon>
        <taxon>Romeriopsis navalis</taxon>
    </lineage>
</organism>
<name>A0A928VJS2_9CYAN</name>
<dbReference type="AlphaFoldDB" id="A0A928VJS2"/>
<dbReference type="Proteomes" id="UP000625316">
    <property type="component" value="Unassembled WGS sequence"/>
</dbReference>
<sequence>MLMMPVRFVQAIYYFLDFFTRRYMGKLLMSASAQKLDVPMHILRAWGELVTPEMLHKGNWVVDVEAPALVPDT</sequence>
<gene>
    <name evidence="1" type="ORF">IQ266_07770</name>
</gene>
<evidence type="ECO:0000313" key="1">
    <source>
        <dbReference type="EMBL" id="MBE9029625.1"/>
    </source>
</evidence>
<evidence type="ECO:0000313" key="2">
    <source>
        <dbReference type="Proteomes" id="UP000625316"/>
    </source>
</evidence>
<comment type="caution">
    <text evidence="1">The sequence shown here is derived from an EMBL/GenBank/DDBJ whole genome shotgun (WGS) entry which is preliminary data.</text>
</comment>
<reference evidence="1" key="1">
    <citation type="submission" date="2020-10" db="EMBL/GenBank/DDBJ databases">
        <authorList>
            <person name="Castelo-Branco R."/>
            <person name="Eusebio N."/>
            <person name="Adriana R."/>
            <person name="Vieira A."/>
            <person name="Brugerolle De Fraissinette N."/>
            <person name="Rezende De Castro R."/>
            <person name="Schneider M.P."/>
            <person name="Vasconcelos V."/>
            <person name="Leao P.N."/>
        </authorList>
    </citation>
    <scope>NUCLEOTIDE SEQUENCE</scope>
    <source>
        <strain evidence="1">LEGE 11480</strain>
    </source>
</reference>
<accession>A0A928VJS2</accession>
<keyword evidence="2" id="KW-1185">Reference proteome</keyword>
<proteinExistence type="predicted"/>